<dbReference type="OrthoDB" id="9760892at2"/>
<evidence type="ECO:0000313" key="5">
    <source>
        <dbReference type="Proteomes" id="UP000006866"/>
    </source>
</evidence>
<evidence type="ECO:0000259" key="3">
    <source>
        <dbReference type="Pfam" id="PF02638"/>
    </source>
</evidence>
<dbReference type="RefSeq" id="WP_014553446.1">
    <property type="nucleotide sequence ID" value="NC_017455.1"/>
</dbReference>
<dbReference type="SUPFAM" id="SSF51445">
    <property type="entry name" value="(Trans)glycosidases"/>
    <property type="match status" value="1"/>
</dbReference>
<name>E3DML1_HALPG</name>
<dbReference type="HOGENOM" id="CLU_498534_0_0_9"/>
<dbReference type="PANTHER" id="PTHR43405">
    <property type="entry name" value="GLYCOSYL HYDROLASE DIGH"/>
    <property type="match status" value="1"/>
</dbReference>
<accession>E3DML1</accession>
<keyword evidence="2" id="KW-0175">Coiled coil</keyword>
<keyword evidence="5" id="KW-1185">Reference proteome</keyword>
<sequence>MIKKIIIINLLIIFLLINFTLTTAAYYQPQNYRVSLLELRASERALNDLEQKLDQAKKEFDLIGVADSENILNNLDNLYQKQILAYENNNDLVVTKLSTKIIDRSQKIQLKLVESKPVQLRGIWLDSGTWAKTGGAAGLKELLDLMEEANFNVIFAETFYKGVSAIPTNKFFQQDSRFKDWEKDPLQILIKEAKKREIEVHAWVWVFNENTKGNWGPILLENPSWAAKNKKGETISYHNSSWLSPANKEVKQFLQTKYEYLVKNYDLAGINLDYIRFPEEYRGSFGYDQHTVQRFEKEYNLDPFKIENGDFEFSIWNKYREDLITEMVAETALKLKKIDPHLLVSADVIPGTEEARYRALQNWSLWLENEYLDFVLPMTYTENLFSELNNWIKSDRKTINSPLYPGISVFKLNQAQMLEQLKEVNKINPNGNSLFAAAHLTKNDYQTLAAGIYSKKARLPNRNKNKSYLAMQNYILKRLSLIQKAGEIENESLIKIRGYLNQLVKSENFKVKFETFAAENDLKIKAKIFRILADDFRYLEDLKRIY</sequence>
<dbReference type="PATRIC" id="fig|572479.3.peg.1296"/>
<reference evidence="5" key="1">
    <citation type="submission" date="2010-10" db="EMBL/GenBank/DDBJ databases">
        <title>The complete genome of Halanaerobium praevalens DSM 2228.</title>
        <authorList>
            <consortium name="US DOE Joint Genome Institute (JGI-PGF)"/>
            <person name="Lucas S."/>
            <person name="Copeland A."/>
            <person name="Lapidus A."/>
            <person name="Glavina del Rio T."/>
            <person name="Dalin E."/>
            <person name="Tice H."/>
            <person name="Bruce D."/>
            <person name="Goodwin L."/>
            <person name="Pitluck S."/>
            <person name="Kyrpides N."/>
            <person name="Mavromatis K."/>
            <person name="Ivanova N."/>
            <person name="Ovchinnikova G."/>
            <person name="Chertkov O."/>
            <person name="Detter J.C."/>
            <person name="Han C."/>
            <person name="Larimer F."/>
            <person name="Land M."/>
            <person name="Hauser L."/>
            <person name="Markowitz V."/>
            <person name="Cheng J.-F."/>
            <person name="Hugenholtz P."/>
            <person name="Woyke T."/>
            <person name="Wu D."/>
            <person name="Tindall B."/>
            <person name="Pomrenke H.G."/>
            <person name="Brambilla E."/>
            <person name="Klenk H.-P."/>
            <person name="Eisen J.A."/>
        </authorList>
    </citation>
    <scope>NUCLEOTIDE SEQUENCE [LARGE SCALE GENOMIC DNA]</scope>
    <source>
        <strain evidence="5">ATCC 33744 / DSM 2228 / GSL</strain>
    </source>
</reference>
<dbReference type="KEGG" id="hpk:Hprae_1282"/>
<dbReference type="Proteomes" id="UP000006866">
    <property type="component" value="Chromosome"/>
</dbReference>
<feature type="coiled-coil region" evidence="2">
    <location>
        <begin position="32"/>
        <end position="66"/>
    </location>
</feature>
<dbReference type="AlphaFoldDB" id="E3DML1"/>
<dbReference type="Gene3D" id="3.20.20.80">
    <property type="entry name" value="Glycosidases"/>
    <property type="match status" value="1"/>
</dbReference>
<reference evidence="4 5" key="2">
    <citation type="journal article" date="2011" name="Stand. Genomic Sci.">
        <title>Complete genome sequence of the extremely halophilic Halanaerobium praevalens type strain (GSL).</title>
        <authorList>
            <person name="Ivanova N."/>
            <person name="Sikorski J."/>
            <person name="Chertkov O."/>
            <person name="Nolan M."/>
            <person name="Lucas S."/>
            <person name="Hammon N."/>
            <person name="Deshpande S."/>
            <person name="Cheng J.F."/>
            <person name="Tapia R."/>
            <person name="Han C."/>
            <person name="Goodwin L."/>
            <person name="Pitluck S."/>
            <person name="Huntemann M."/>
            <person name="Liolios K."/>
            <person name="Pagani I."/>
            <person name="Mavromatis K."/>
            <person name="Ovchinikova G."/>
            <person name="Pati A."/>
            <person name="Chen A."/>
            <person name="Palaniappan K."/>
            <person name="Land M."/>
            <person name="Hauser L."/>
            <person name="Brambilla E.M."/>
            <person name="Kannan K.P."/>
            <person name="Rohde M."/>
            <person name="Tindall B.J."/>
            <person name="Goker M."/>
            <person name="Detter J.C."/>
            <person name="Woyke T."/>
            <person name="Bristow J."/>
            <person name="Eisen J.A."/>
            <person name="Markowitz V."/>
            <person name="Hugenholtz P."/>
            <person name="Kyrpides N.C."/>
            <person name="Klenk H.P."/>
            <person name="Lapidus A."/>
        </authorList>
    </citation>
    <scope>NUCLEOTIDE SEQUENCE [LARGE SCALE GENOMIC DNA]</scope>
    <source>
        <strain evidence="5">ATCC 33744 / DSM 2228 / GSL</strain>
    </source>
</reference>
<dbReference type="eggNOG" id="COG1649">
    <property type="taxonomic scope" value="Bacteria"/>
</dbReference>
<dbReference type="STRING" id="572479.Hprae_1282"/>
<evidence type="ECO:0000256" key="1">
    <source>
        <dbReference type="ARBA" id="ARBA00022729"/>
    </source>
</evidence>
<feature type="domain" description="Glycosyl hydrolase-like 10" evidence="3">
    <location>
        <begin position="119"/>
        <end position="416"/>
    </location>
</feature>
<keyword evidence="1" id="KW-0732">Signal</keyword>
<gene>
    <name evidence="4" type="ordered locus">Hprae_1282</name>
</gene>
<dbReference type="InterPro" id="IPR017853">
    <property type="entry name" value="GH"/>
</dbReference>
<dbReference type="EMBL" id="CP002175">
    <property type="protein sequence ID" value="ADO77419.1"/>
    <property type="molecule type" value="Genomic_DNA"/>
</dbReference>
<dbReference type="PANTHER" id="PTHR43405:SF1">
    <property type="entry name" value="GLYCOSYL HYDROLASE DIGH"/>
    <property type="match status" value="1"/>
</dbReference>
<proteinExistence type="predicted"/>
<evidence type="ECO:0000313" key="4">
    <source>
        <dbReference type="EMBL" id="ADO77419.1"/>
    </source>
</evidence>
<dbReference type="InterPro" id="IPR003790">
    <property type="entry name" value="GHL10"/>
</dbReference>
<dbReference type="InterPro" id="IPR052177">
    <property type="entry name" value="Divisome_Glycosyl_Hydrolase"/>
</dbReference>
<protein>
    <recommendedName>
        <fullName evidence="3">Glycosyl hydrolase-like 10 domain-containing protein</fullName>
    </recommendedName>
</protein>
<dbReference type="Pfam" id="PF02638">
    <property type="entry name" value="GHL10"/>
    <property type="match status" value="1"/>
</dbReference>
<evidence type="ECO:0000256" key="2">
    <source>
        <dbReference type="SAM" id="Coils"/>
    </source>
</evidence>
<organism evidence="4 5">
    <name type="scientific">Halanaerobium praevalens (strain ATCC 33744 / DSM 2228 / GSL)</name>
    <dbReference type="NCBI Taxonomy" id="572479"/>
    <lineage>
        <taxon>Bacteria</taxon>
        <taxon>Bacillati</taxon>
        <taxon>Bacillota</taxon>
        <taxon>Clostridia</taxon>
        <taxon>Halanaerobiales</taxon>
        <taxon>Halanaerobiaceae</taxon>
        <taxon>Halanaerobium</taxon>
    </lineage>
</organism>